<dbReference type="eggNOG" id="ENOG502ZNT4">
    <property type="taxonomic scope" value="Bacteria"/>
</dbReference>
<dbReference type="OrthoDB" id="2882832at2"/>
<dbReference type="KEGG" id="bco:Bcell_3658"/>
<reference evidence="1 2" key="1">
    <citation type="submission" date="2010-12" db="EMBL/GenBank/DDBJ databases">
        <title>Complete sequence of Bacillus cellulosilyticus DSM 2522.</title>
        <authorList>
            <consortium name="US DOE Joint Genome Institute"/>
            <person name="Lucas S."/>
            <person name="Copeland A."/>
            <person name="Lapidus A."/>
            <person name="Cheng J.-F."/>
            <person name="Bruce D."/>
            <person name="Goodwin L."/>
            <person name="Pitluck S."/>
            <person name="Chertkov O."/>
            <person name="Detter J.C."/>
            <person name="Han C."/>
            <person name="Tapia R."/>
            <person name="Land M."/>
            <person name="Hauser L."/>
            <person name="Jeffries C."/>
            <person name="Kyrpides N."/>
            <person name="Ivanova N."/>
            <person name="Mikhailova N."/>
            <person name="Brumm P."/>
            <person name="Mead D."/>
            <person name="Woyke T."/>
        </authorList>
    </citation>
    <scope>NUCLEOTIDE SEQUENCE [LARGE SCALE GENOMIC DNA]</scope>
    <source>
        <strain evidence="2">ATCC 21833 / DSM 2522 / FERM P-1141 / JCM 9156 / N-4</strain>
    </source>
</reference>
<dbReference type="Gene3D" id="2.10.230.10">
    <property type="entry name" value="Heat shock protein DnaJ, cysteine-rich domain"/>
    <property type="match status" value="1"/>
</dbReference>
<organism evidence="1 2">
    <name type="scientific">Evansella cellulosilytica (strain ATCC 21833 / DSM 2522 / FERM P-1141 / JCM 9156 / N-4)</name>
    <name type="common">Bacillus cellulosilyticus</name>
    <dbReference type="NCBI Taxonomy" id="649639"/>
    <lineage>
        <taxon>Bacteria</taxon>
        <taxon>Bacillati</taxon>
        <taxon>Bacillota</taxon>
        <taxon>Bacilli</taxon>
        <taxon>Bacillales</taxon>
        <taxon>Bacillaceae</taxon>
        <taxon>Evansella</taxon>
    </lineage>
</organism>
<evidence type="ECO:0000313" key="2">
    <source>
        <dbReference type="Proteomes" id="UP000001401"/>
    </source>
</evidence>
<accession>E6TSD0</accession>
<dbReference type="EMBL" id="CP002394">
    <property type="protein sequence ID" value="ADU31899.1"/>
    <property type="molecule type" value="Genomic_DNA"/>
</dbReference>
<dbReference type="HOGENOM" id="CLU_2767245_0_0_9"/>
<sequence>MGLLNAIAEWSAARYEKKVADMKTKGLCPDCNGYGYHMFSNEYFYMASHNECHGCSGSGAYDDWHETQQ</sequence>
<dbReference type="Proteomes" id="UP000001401">
    <property type="component" value="Chromosome"/>
</dbReference>
<keyword evidence="2" id="KW-1185">Reference proteome</keyword>
<proteinExistence type="predicted"/>
<name>E6TSD0_EVAC2</name>
<dbReference type="AlphaFoldDB" id="E6TSD0"/>
<dbReference type="RefSeq" id="WP_013490230.1">
    <property type="nucleotide sequence ID" value="NC_014829.1"/>
</dbReference>
<evidence type="ECO:0008006" key="3">
    <source>
        <dbReference type="Google" id="ProtNLM"/>
    </source>
</evidence>
<protein>
    <recommendedName>
        <fullName evidence="3">Methionine aminopeptidase</fullName>
    </recommendedName>
</protein>
<evidence type="ECO:0000313" key="1">
    <source>
        <dbReference type="EMBL" id="ADU31899.1"/>
    </source>
</evidence>
<gene>
    <name evidence="1" type="ordered locus">Bcell_3658</name>
</gene>
<dbReference type="InterPro" id="IPR036410">
    <property type="entry name" value="HSP_DnaJ_Cys-rich_dom_sf"/>
</dbReference>
<dbReference type="SUPFAM" id="SSF57938">
    <property type="entry name" value="DnaJ/Hsp40 cysteine-rich domain"/>
    <property type="match status" value="1"/>
</dbReference>